<gene>
    <name evidence="4" type="ORF">OMM_08194</name>
</gene>
<dbReference type="PANTHER" id="PTHR44591">
    <property type="entry name" value="STRESS RESPONSE REGULATOR PROTEIN 1"/>
    <property type="match status" value="1"/>
</dbReference>
<evidence type="ECO:0000313" key="5">
    <source>
        <dbReference type="Proteomes" id="UP000189670"/>
    </source>
</evidence>
<dbReference type="Proteomes" id="UP000189670">
    <property type="component" value="Unassembled WGS sequence"/>
</dbReference>
<dbReference type="InterPro" id="IPR050595">
    <property type="entry name" value="Bact_response_regulator"/>
</dbReference>
<evidence type="ECO:0000256" key="1">
    <source>
        <dbReference type="ARBA" id="ARBA00022553"/>
    </source>
</evidence>
<evidence type="ECO:0000256" key="2">
    <source>
        <dbReference type="PROSITE-ProRule" id="PRU00169"/>
    </source>
</evidence>
<dbReference type="Gene3D" id="3.40.50.2300">
    <property type="match status" value="1"/>
</dbReference>
<reference evidence="5" key="1">
    <citation type="submission" date="2012-11" db="EMBL/GenBank/DDBJ databases">
        <authorList>
            <person name="Lucero-Rivera Y.E."/>
            <person name="Tovar-Ramirez D."/>
        </authorList>
    </citation>
    <scope>NUCLEOTIDE SEQUENCE [LARGE SCALE GENOMIC DNA]</scope>
    <source>
        <strain evidence="5">Araruama</strain>
    </source>
</reference>
<name>A0A1V1P939_9BACT</name>
<sequence length="132" mass="14419">MKKHQGKGTIIIMDDQQAILKMLARLLTKMGYQTELCTDGLQVIEKYKEAIENKAPYDLVILDLTVPGGMGGEKTIKALLEIDPNIKAIVSSGYSNSPIMANHEDYGFCGVVTKPYTRTELAGVLNEIGLSS</sequence>
<dbReference type="Pfam" id="PF00072">
    <property type="entry name" value="Response_reg"/>
    <property type="match status" value="1"/>
</dbReference>
<feature type="domain" description="Response regulatory" evidence="3">
    <location>
        <begin position="9"/>
        <end position="129"/>
    </location>
</feature>
<dbReference type="InterPro" id="IPR011006">
    <property type="entry name" value="CheY-like_superfamily"/>
</dbReference>
<evidence type="ECO:0000313" key="4">
    <source>
        <dbReference type="EMBL" id="ETR71330.1"/>
    </source>
</evidence>
<protein>
    <submittedName>
        <fullName evidence="4">Response regulator receiver protein</fullName>
    </submittedName>
</protein>
<dbReference type="InterPro" id="IPR001789">
    <property type="entry name" value="Sig_transdc_resp-reg_receiver"/>
</dbReference>
<feature type="modified residue" description="4-aspartylphosphate" evidence="2">
    <location>
        <position position="63"/>
    </location>
</feature>
<organism evidence="4 5">
    <name type="scientific">Candidatus Magnetoglobus multicellularis str. Araruama</name>
    <dbReference type="NCBI Taxonomy" id="890399"/>
    <lineage>
        <taxon>Bacteria</taxon>
        <taxon>Pseudomonadati</taxon>
        <taxon>Thermodesulfobacteriota</taxon>
        <taxon>Desulfobacteria</taxon>
        <taxon>Desulfobacterales</taxon>
        <taxon>Desulfobacteraceae</taxon>
        <taxon>Candidatus Magnetoglobus</taxon>
    </lineage>
</organism>
<dbReference type="GO" id="GO:0000160">
    <property type="term" value="P:phosphorelay signal transduction system"/>
    <property type="evidence" value="ECO:0007669"/>
    <property type="project" value="InterPro"/>
</dbReference>
<comment type="caution">
    <text evidence="4">The sequence shown here is derived from an EMBL/GenBank/DDBJ whole genome shotgun (WGS) entry which is preliminary data.</text>
</comment>
<dbReference type="AlphaFoldDB" id="A0A1V1P939"/>
<dbReference type="PROSITE" id="PS50110">
    <property type="entry name" value="RESPONSE_REGULATORY"/>
    <property type="match status" value="1"/>
</dbReference>
<dbReference type="SUPFAM" id="SSF52172">
    <property type="entry name" value="CheY-like"/>
    <property type="match status" value="1"/>
</dbReference>
<proteinExistence type="predicted"/>
<dbReference type="PANTHER" id="PTHR44591:SF20">
    <property type="entry name" value="PROTEIN PILH"/>
    <property type="match status" value="1"/>
</dbReference>
<dbReference type="EMBL" id="ATBP01000285">
    <property type="protein sequence ID" value="ETR71330.1"/>
    <property type="molecule type" value="Genomic_DNA"/>
</dbReference>
<evidence type="ECO:0000259" key="3">
    <source>
        <dbReference type="PROSITE" id="PS50110"/>
    </source>
</evidence>
<accession>A0A1V1P939</accession>
<dbReference type="SMART" id="SM00448">
    <property type="entry name" value="REC"/>
    <property type="match status" value="1"/>
</dbReference>
<keyword evidence="1 2" id="KW-0597">Phosphoprotein</keyword>